<evidence type="ECO:0000313" key="2">
    <source>
        <dbReference type="Proteomes" id="UP001213000"/>
    </source>
</evidence>
<keyword evidence="2" id="KW-1185">Reference proteome</keyword>
<sequence>MHTLYPELIQEIVSYLGNDGPSLCSLCRCSKRFLRSCRQALYRDIVFTDIGSYGPPFGVRSSTSPALLPTLFTTLLRLNPSLASYVRGFYMAAQSARLCAKLSETREDVIAGLKHMVNLKALQIHLREDNSGAAAWKQAILGCTFQLEYFCASFDASEMFNVLPSDISHLRELRIRLCTLSDPSYSKVRFPRLERLGGNVLTVQQILPNCPSVSSLIWDMSIDGATSLVPLSPVLVRGFENLCRVCIRSSWCWEIGGLAPFLPHLEILHLVMDFSGIMYAEASPLVLTDE</sequence>
<proteinExistence type="predicted"/>
<dbReference type="EMBL" id="JANIEX010000708">
    <property type="protein sequence ID" value="KAJ3563946.1"/>
    <property type="molecule type" value="Genomic_DNA"/>
</dbReference>
<organism evidence="1 2">
    <name type="scientific">Leucocoprinus birnbaumii</name>
    <dbReference type="NCBI Taxonomy" id="56174"/>
    <lineage>
        <taxon>Eukaryota</taxon>
        <taxon>Fungi</taxon>
        <taxon>Dikarya</taxon>
        <taxon>Basidiomycota</taxon>
        <taxon>Agaricomycotina</taxon>
        <taxon>Agaricomycetes</taxon>
        <taxon>Agaricomycetidae</taxon>
        <taxon>Agaricales</taxon>
        <taxon>Agaricineae</taxon>
        <taxon>Agaricaceae</taxon>
        <taxon>Leucocoprinus</taxon>
    </lineage>
</organism>
<dbReference type="Proteomes" id="UP001213000">
    <property type="component" value="Unassembled WGS sequence"/>
</dbReference>
<reference evidence="1" key="1">
    <citation type="submission" date="2022-07" db="EMBL/GenBank/DDBJ databases">
        <title>Genome Sequence of Leucocoprinus birnbaumii.</title>
        <authorList>
            <person name="Buettner E."/>
        </authorList>
    </citation>
    <scope>NUCLEOTIDE SEQUENCE</scope>
    <source>
        <strain evidence="1">VT141</strain>
    </source>
</reference>
<protein>
    <recommendedName>
        <fullName evidence="3">F-box domain-containing protein</fullName>
    </recommendedName>
</protein>
<accession>A0AAD5VLZ1</accession>
<evidence type="ECO:0000313" key="1">
    <source>
        <dbReference type="EMBL" id="KAJ3563946.1"/>
    </source>
</evidence>
<name>A0AAD5VLZ1_9AGAR</name>
<gene>
    <name evidence="1" type="ORF">NP233_g8613</name>
</gene>
<comment type="caution">
    <text evidence="1">The sequence shown here is derived from an EMBL/GenBank/DDBJ whole genome shotgun (WGS) entry which is preliminary data.</text>
</comment>
<dbReference type="AlphaFoldDB" id="A0AAD5VLZ1"/>
<evidence type="ECO:0008006" key="3">
    <source>
        <dbReference type="Google" id="ProtNLM"/>
    </source>
</evidence>